<organism evidence="2 3">
    <name type="scientific">Deinococcus phoenicis</name>
    <dbReference type="NCBI Taxonomy" id="1476583"/>
    <lineage>
        <taxon>Bacteria</taxon>
        <taxon>Thermotogati</taxon>
        <taxon>Deinococcota</taxon>
        <taxon>Deinococci</taxon>
        <taxon>Deinococcales</taxon>
        <taxon>Deinococcaceae</taxon>
        <taxon>Deinococcus</taxon>
    </lineage>
</organism>
<keyword evidence="1" id="KW-0812">Transmembrane</keyword>
<protein>
    <submittedName>
        <fullName evidence="2">Uncharacterized protein</fullName>
    </submittedName>
</protein>
<evidence type="ECO:0000256" key="1">
    <source>
        <dbReference type="SAM" id="Phobius"/>
    </source>
</evidence>
<dbReference type="Proteomes" id="UP000020492">
    <property type="component" value="Unassembled WGS sequence"/>
</dbReference>
<dbReference type="EMBL" id="JHAC01000071">
    <property type="protein sequence ID" value="EYB66618.1"/>
    <property type="molecule type" value="Genomic_DNA"/>
</dbReference>
<reference evidence="2 3" key="1">
    <citation type="submission" date="2014-03" db="EMBL/GenBank/DDBJ databases">
        <title>Draft genome sequence of Deinococcus phoenicis 1P10ME.</title>
        <authorList>
            <person name="Stepanov V.G."/>
            <person name="Vaishampayan P."/>
            <person name="Venkateswaran K."/>
            <person name="Fox G.E."/>
        </authorList>
    </citation>
    <scope>NUCLEOTIDE SEQUENCE [LARGE SCALE GENOMIC DNA]</scope>
    <source>
        <strain evidence="2 3">1P10ME</strain>
    </source>
</reference>
<feature type="transmembrane region" description="Helical" evidence="1">
    <location>
        <begin position="35"/>
        <end position="54"/>
    </location>
</feature>
<proteinExistence type="predicted"/>
<name>A0A016QKP8_9DEIO</name>
<dbReference type="PATRIC" id="fig|1476583.3.peg.3373"/>
<gene>
    <name evidence="2" type="ORF">DEIPH_ctg081orf0004</name>
</gene>
<keyword evidence="3" id="KW-1185">Reference proteome</keyword>
<dbReference type="AlphaFoldDB" id="A0A016QKP8"/>
<accession>A0A016QKP8</accession>
<sequence>MSSASPLTLHLWRCKRVPGCQDRQNRQEVTFPNPTLWAVIGVFVTAGAGFWRPAGQQR</sequence>
<evidence type="ECO:0000313" key="3">
    <source>
        <dbReference type="Proteomes" id="UP000020492"/>
    </source>
</evidence>
<keyword evidence="1" id="KW-1133">Transmembrane helix</keyword>
<keyword evidence="1" id="KW-0472">Membrane</keyword>
<evidence type="ECO:0000313" key="2">
    <source>
        <dbReference type="EMBL" id="EYB66618.1"/>
    </source>
</evidence>
<comment type="caution">
    <text evidence="2">The sequence shown here is derived from an EMBL/GenBank/DDBJ whole genome shotgun (WGS) entry which is preliminary data.</text>
</comment>